<dbReference type="GO" id="GO:0022857">
    <property type="term" value="F:transmembrane transporter activity"/>
    <property type="evidence" value="ECO:0007669"/>
    <property type="project" value="InterPro"/>
</dbReference>
<dbReference type="InterPro" id="IPR036259">
    <property type="entry name" value="MFS_trans_sf"/>
</dbReference>
<keyword evidence="6" id="KW-1185">Reference proteome</keyword>
<comment type="caution">
    <text evidence="5">The sequence shown here is derived from an EMBL/GenBank/DDBJ whole genome shotgun (WGS) entry which is preliminary data.</text>
</comment>
<feature type="transmembrane region" description="Helical" evidence="4">
    <location>
        <begin position="166"/>
        <end position="183"/>
    </location>
</feature>
<evidence type="ECO:0000256" key="4">
    <source>
        <dbReference type="SAM" id="Phobius"/>
    </source>
</evidence>
<feature type="transmembrane region" description="Helical" evidence="4">
    <location>
        <begin position="102"/>
        <end position="129"/>
    </location>
</feature>
<name>A0A918XQL9_9PROT</name>
<dbReference type="Pfam" id="PF07690">
    <property type="entry name" value="MFS_1"/>
    <property type="match status" value="1"/>
</dbReference>
<dbReference type="InterPro" id="IPR050327">
    <property type="entry name" value="Proton-linked_MCT"/>
</dbReference>
<evidence type="ECO:0000256" key="3">
    <source>
        <dbReference type="ARBA" id="ARBA00023136"/>
    </source>
</evidence>
<evidence type="ECO:0000256" key="1">
    <source>
        <dbReference type="ARBA" id="ARBA00022692"/>
    </source>
</evidence>
<proteinExistence type="predicted"/>
<evidence type="ECO:0000313" key="6">
    <source>
        <dbReference type="Proteomes" id="UP000630353"/>
    </source>
</evidence>
<protein>
    <submittedName>
        <fullName evidence="5">MFS transporter</fullName>
    </submittedName>
</protein>
<evidence type="ECO:0000256" key="2">
    <source>
        <dbReference type="ARBA" id="ARBA00022989"/>
    </source>
</evidence>
<keyword evidence="2 4" id="KW-1133">Transmembrane helix</keyword>
<feature type="transmembrane region" description="Helical" evidence="4">
    <location>
        <begin position="45"/>
        <end position="66"/>
    </location>
</feature>
<feature type="transmembrane region" description="Helical" evidence="4">
    <location>
        <begin position="324"/>
        <end position="347"/>
    </location>
</feature>
<organism evidence="5 6">
    <name type="scientific">Thalassobaculum fulvum</name>
    <dbReference type="NCBI Taxonomy" id="1633335"/>
    <lineage>
        <taxon>Bacteria</taxon>
        <taxon>Pseudomonadati</taxon>
        <taxon>Pseudomonadota</taxon>
        <taxon>Alphaproteobacteria</taxon>
        <taxon>Rhodospirillales</taxon>
        <taxon>Thalassobaculaceae</taxon>
        <taxon>Thalassobaculum</taxon>
    </lineage>
</organism>
<dbReference type="RefSeq" id="WP_189988037.1">
    <property type="nucleotide sequence ID" value="NZ_BMZS01000002.1"/>
</dbReference>
<dbReference type="SUPFAM" id="SSF103473">
    <property type="entry name" value="MFS general substrate transporter"/>
    <property type="match status" value="1"/>
</dbReference>
<dbReference type="Proteomes" id="UP000630353">
    <property type="component" value="Unassembled WGS sequence"/>
</dbReference>
<feature type="transmembrane region" description="Helical" evidence="4">
    <location>
        <begin position="141"/>
        <end position="160"/>
    </location>
</feature>
<evidence type="ECO:0000313" key="5">
    <source>
        <dbReference type="EMBL" id="GHD44629.1"/>
    </source>
</evidence>
<dbReference type="InterPro" id="IPR011701">
    <property type="entry name" value="MFS"/>
</dbReference>
<accession>A0A918XQL9</accession>
<dbReference type="PANTHER" id="PTHR11360:SF290">
    <property type="entry name" value="MONOCARBOXYLATE MFS PERMEASE"/>
    <property type="match status" value="1"/>
</dbReference>
<dbReference type="PANTHER" id="PTHR11360">
    <property type="entry name" value="MONOCARBOXYLATE TRANSPORTER"/>
    <property type="match status" value="1"/>
</dbReference>
<gene>
    <name evidence="5" type="ORF">GCM10017083_12240</name>
</gene>
<feature type="transmembrane region" description="Helical" evidence="4">
    <location>
        <begin position="359"/>
        <end position="378"/>
    </location>
</feature>
<feature type="transmembrane region" description="Helical" evidence="4">
    <location>
        <begin position="78"/>
        <end position="96"/>
    </location>
</feature>
<dbReference type="Gene3D" id="1.20.1250.20">
    <property type="entry name" value="MFS general substrate transporter like domains"/>
    <property type="match status" value="1"/>
</dbReference>
<keyword evidence="1 4" id="KW-0812">Transmembrane</keyword>
<reference evidence="5" key="2">
    <citation type="submission" date="2020-09" db="EMBL/GenBank/DDBJ databases">
        <authorList>
            <person name="Sun Q."/>
            <person name="Kim S."/>
        </authorList>
    </citation>
    <scope>NUCLEOTIDE SEQUENCE</scope>
    <source>
        <strain evidence="5">KCTC 42651</strain>
    </source>
</reference>
<keyword evidence="3 4" id="KW-0472">Membrane</keyword>
<feature type="transmembrane region" description="Helical" evidence="4">
    <location>
        <begin position="298"/>
        <end position="318"/>
    </location>
</feature>
<feature type="transmembrane region" description="Helical" evidence="4">
    <location>
        <begin position="7"/>
        <end position="25"/>
    </location>
</feature>
<reference evidence="5" key="1">
    <citation type="journal article" date="2014" name="Int. J. Syst. Evol. Microbiol.">
        <title>Complete genome sequence of Corynebacterium casei LMG S-19264T (=DSM 44701T), isolated from a smear-ripened cheese.</title>
        <authorList>
            <consortium name="US DOE Joint Genome Institute (JGI-PGF)"/>
            <person name="Walter F."/>
            <person name="Albersmeier A."/>
            <person name="Kalinowski J."/>
            <person name="Ruckert C."/>
        </authorList>
    </citation>
    <scope>NUCLEOTIDE SEQUENCE</scope>
    <source>
        <strain evidence="5">KCTC 42651</strain>
    </source>
</reference>
<feature type="transmembrane region" description="Helical" evidence="4">
    <location>
        <begin position="398"/>
        <end position="416"/>
    </location>
</feature>
<feature type="transmembrane region" description="Helical" evidence="4">
    <location>
        <begin position="234"/>
        <end position="256"/>
    </location>
</feature>
<sequence>MGRQGFYGWRVVAATFVLACFGWGFGFYGPPVYLHAVRQMHDWPLAVVSGSVTVHFLFGALVVANLPRLYRRFGVPAVTRAGALALALGIVGWATVQAPWQLFAVALLSGAGWVAMGAAAVNAIIAPWFVRTRPAALSTAYNGASIGGVVFTPVLAAGIARLGFPATAAILGALMVATIWLLAGRVFGRTPASLGQAPDGDNPDGDAPDATARPVAAPLARPLPGRLLWRDPGFLTLAAGMALGLFAQAGLLAHLFSLLVPALGEARAGLAMGLATAAAIGGRTLVGWLMPAGADRRLVACVSYGVQIAGSLMLVAAAGDSVPLLLLGVVLFGAGIGNATSLPPLIAQTEFAKEDVGRVVALIVATGQATYAFAPVFFGLVRVTFDGSASVAGAAPHLFLAVALVQAAAIAGFLLGRRPTHADHHGRVTSASRN</sequence>
<dbReference type="EMBL" id="BMZS01000002">
    <property type="protein sequence ID" value="GHD44629.1"/>
    <property type="molecule type" value="Genomic_DNA"/>
</dbReference>
<feature type="transmembrane region" description="Helical" evidence="4">
    <location>
        <begin position="268"/>
        <end position="286"/>
    </location>
</feature>
<dbReference type="AlphaFoldDB" id="A0A918XQL9"/>